<feature type="region of interest" description="Disordered" evidence="6">
    <location>
        <begin position="1"/>
        <end position="185"/>
    </location>
</feature>
<feature type="compositionally biased region" description="Basic residues" evidence="6">
    <location>
        <begin position="36"/>
        <end position="47"/>
    </location>
</feature>
<comment type="subcellular location">
    <subcellularLocation>
        <location evidence="1">Nucleus</location>
    </subcellularLocation>
</comment>
<protein>
    <submittedName>
        <fullName evidence="8">U4/U6.U5 tri-snRNP-associated protein 1</fullName>
    </submittedName>
</protein>
<dbReference type="Pfam" id="PF03343">
    <property type="entry name" value="SART-1"/>
    <property type="match status" value="1"/>
</dbReference>
<dbReference type="GO" id="GO:0045292">
    <property type="term" value="P:mRNA cis splicing, via spliceosome"/>
    <property type="evidence" value="ECO:0007669"/>
    <property type="project" value="TreeGrafter"/>
</dbReference>
<feature type="compositionally biased region" description="Basic and acidic residues" evidence="6">
    <location>
        <begin position="86"/>
        <end position="101"/>
    </location>
</feature>
<evidence type="ECO:0000256" key="4">
    <source>
        <dbReference type="ARBA" id="ARBA00023187"/>
    </source>
</evidence>
<evidence type="ECO:0000256" key="1">
    <source>
        <dbReference type="ARBA" id="ARBA00004123"/>
    </source>
</evidence>
<dbReference type="InterPro" id="IPR005011">
    <property type="entry name" value="SNU66/SART1"/>
</dbReference>
<sequence length="773" mass="88456">MGSNKRHKTEKNREMKKKRHRSRSRSYSAERDRTEKHRHHKKHKKKDRKDYDSDVEIIVSAPPPPKISRTSQLSTPPPPPDISALSKEDKHANQNKEDRSNKQKKSPTPPKSTQSQTSLSIEETNKLRAKLGLKPLEIDSGPKEGSDIIKDDLGEFRHKPAINTAEKERTQKMKEKISTMKQKRQIEHSLAATKTLGESDSDDDTLAWVKKNRKIQEEKKKAAERAKMLDQMDEEFGIGNLVKEEVHNERNNAYTDKDLKGLKVEHNLDKFQEGSSVILTLKDQGVLAEEDDVLINVNMIDNERYKKNVLIKSKKPGYDAYDECHYDEYGMPLNNVLEKYDEEIEGEKRQSFAIGLVDVKAIKEQQAAIIKGRLANKRLESLELAEPKLASEYYNEEELVKFKKPKKKIRKIRNKKILKADDIIPDNEDYLKDLGSRRRRKKEECKTEETNEILDNDDLEAPKEDLSGIKIEEEDHDLDKKIKQKAERLKGPVLSLKPEKIALSIKEEVEMSTEVNTSGNIVLNSTAEFCRTLGDIPTYGQAGNRDENNQEFMDFEMDEVKQEYIDDDDDDEMNGRGAWNTVKLDQVLIEPAAMEAAILDAEPSLDQGVGGALRLAMSKGYLQKEDSNRPSASRFAHLKAQNYSIEDKTYGDDDKFGRRDRFNGPTSDFKEKDGFRPNVKLEYIDDDGHVLNAKEAFRYLSHKFHGKGPGKNKVEKRMKKAEQEILMKRMSSTDTPLGTLTLLQAKQKETQSPFIVLSGSKQMQTASISKTKN</sequence>
<evidence type="ECO:0000256" key="3">
    <source>
        <dbReference type="ARBA" id="ARBA00022664"/>
    </source>
</evidence>
<organism evidence="7 8">
    <name type="scientific">Ceratosolen solmsi marchali</name>
    <dbReference type="NCBI Taxonomy" id="326594"/>
    <lineage>
        <taxon>Eukaryota</taxon>
        <taxon>Metazoa</taxon>
        <taxon>Ecdysozoa</taxon>
        <taxon>Arthropoda</taxon>
        <taxon>Hexapoda</taxon>
        <taxon>Insecta</taxon>
        <taxon>Pterygota</taxon>
        <taxon>Neoptera</taxon>
        <taxon>Endopterygota</taxon>
        <taxon>Hymenoptera</taxon>
        <taxon>Apocrita</taxon>
        <taxon>Proctotrupomorpha</taxon>
        <taxon>Chalcidoidea</taxon>
        <taxon>Agaonidae</taxon>
        <taxon>Agaoninae</taxon>
        <taxon>Ceratosolen</taxon>
    </lineage>
</organism>
<evidence type="ECO:0000256" key="2">
    <source>
        <dbReference type="ARBA" id="ARBA00006076"/>
    </source>
</evidence>
<accession>A0AAJ7DWP6</accession>
<dbReference type="RefSeq" id="XP_011499202.1">
    <property type="nucleotide sequence ID" value="XM_011500900.1"/>
</dbReference>
<proteinExistence type="inferred from homology"/>
<evidence type="ECO:0000313" key="8">
    <source>
        <dbReference type="RefSeq" id="XP_011499202.1"/>
    </source>
</evidence>
<evidence type="ECO:0000256" key="6">
    <source>
        <dbReference type="SAM" id="MobiDB-lite"/>
    </source>
</evidence>
<dbReference type="GO" id="GO:0000481">
    <property type="term" value="P:maturation of 5S rRNA"/>
    <property type="evidence" value="ECO:0007669"/>
    <property type="project" value="TreeGrafter"/>
</dbReference>
<dbReference type="Pfam" id="PF19252">
    <property type="entry name" value="HIND"/>
    <property type="match status" value="1"/>
</dbReference>
<name>A0AAJ7DWP6_9HYME</name>
<comment type="similarity">
    <text evidence="2">Belongs to the SNU66/SART1 family.</text>
</comment>
<dbReference type="Proteomes" id="UP000695007">
    <property type="component" value="Unplaced"/>
</dbReference>
<dbReference type="PANTHER" id="PTHR14152:SF5">
    <property type="entry name" value="U4_U6.U5 TRI-SNRNP-ASSOCIATED PROTEIN 1"/>
    <property type="match status" value="1"/>
</dbReference>
<gene>
    <name evidence="8" type="primary">LOC105363255</name>
</gene>
<keyword evidence="4" id="KW-0508">mRNA splicing</keyword>
<reference evidence="8" key="1">
    <citation type="submission" date="2025-08" db="UniProtKB">
        <authorList>
            <consortium name="RefSeq"/>
        </authorList>
    </citation>
    <scope>IDENTIFICATION</scope>
</reference>
<dbReference type="AlphaFoldDB" id="A0AAJ7DWP6"/>
<dbReference type="GeneID" id="105363255"/>
<keyword evidence="5" id="KW-0539">Nucleus</keyword>
<evidence type="ECO:0000313" key="7">
    <source>
        <dbReference type="Proteomes" id="UP000695007"/>
    </source>
</evidence>
<dbReference type="InterPro" id="IPR045347">
    <property type="entry name" value="HIND"/>
</dbReference>
<dbReference type="PANTHER" id="PTHR14152">
    <property type="entry name" value="SQUAMOUS CELL CARCINOMA ANTIGEN RECOGNISED BY CYTOTOXIC T LYMPHOCYTES"/>
    <property type="match status" value="1"/>
</dbReference>
<keyword evidence="3" id="KW-0507">mRNA processing</keyword>
<feature type="compositionally biased region" description="Basic and acidic residues" evidence="6">
    <location>
        <begin position="136"/>
        <end position="158"/>
    </location>
</feature>
<keyword evidence="7" id="KW-1185">Reference proteome</keyword>
<dbReference type="KEGG" id="csol:105363255"/>
<feature type="compositionally biased region" description="Basic residues" evidence="6">
    <location>
        <begin position="1"/>
        <end position="24"/>
    </location>
</feature>
<dbReference type="GO" id="GO:0046540">
    <property type="term" value="C:U4/U6 x U5 tri-snRNP complex"/>
    <property type="evidence" value="ECO:0007669"/>
    <property type="project" value="InterPro"/>
</dbReference>
<feature type="compositionally biased region" description="Basic and acidic residues" evidence="6">
    <location>
        <begin position="165"/>
        <end position="178"/>
    </location>
</feature>
<evidence type="ECO:0000256" key="5">
    <source>
        <dbReference type="ARBA" id="ARBA00023242"/>
    </source>
</evidence>